<keyword evidence="2" id="KW-1185">Reference proteome</keyword>
<proteinExistence type="predicted"/>
<dbReference type="STRING" id="3983.A0A2C9VUE6"/>
<dbReference type="AlphaFoldDB" id="A0A2C9VUE6"/>
<dbReference type="EMBL" id="CM004391">
    <property type="protein sequence ID" value="OAY49764.1"/>
    <property type="molecule type" value="Genomic_DNA"/>
</dbReference>
<protein>
    <submittedName>
        <fullName evidence="1">Uncharacterized protein</fullName>
    </submittedName>
</protein>
<evidence type="ECO:0000313" key="1">
    <source>
        <dbReference type="EMBL" id="OAY49764.1"/>
    </source>
</evidence>
<reference evidence="2" key="1">
    <citation type="journal article" date="2016" name="Nat. Biotechnol.">
        <title>Sequencing wild and cultivated cassava and related species reveals extensive interspecific hybridization and genetic diversity.</title>
        <authorList>
            <person name="Bredeson J.V."/>
            <person name="Lyons J.B."/>
            <person name="Prochnik S.E."/>
            <person name="Wu G.A."/>
            <person name="Ha C.M."/>
            <person name="Edsinger-Gonzales E."/>
            <person name="Grimwood J."/>
            <person name="Schmutz J."/>
            <person name="Rabbi I.Y."/>
            <person name="Egesi C."/>
            <person name="Nauluvula P."/>
            <person name="Lebot V."/>
            <person name="Ndunguru J."/>
            <person name="Mkamilo G."/>
            <person name="Bart R.S."/>
            <person name="Setter T.L."/>
            <person name="Gleadow R.M."/>
            <person name="Kulakow P."/>
            <person name="Ferguson M.E."/>
            <person name="Rounsley S."/>
            <person name="Rokhsar D.S."/>
        </authorList>
    </citation>
    <scope>NUCLEOTIDE SEQUENCE [LARGE SCALE GENOMIC DNA]</scope>
    <source>
        <strain evidence="2">cv. AM560-2</strain>
    </source>
</reference>
<dbReference type="SUPFAM" id="SSF53474">
    <property type="entry name" value="alpha/beta-Hydrolases"/>
    <property type="match status" value="1"/>
</dbReference>
<dbReference type="InterPro" id="IPR017395">
    <property type="entry name" value="Chlorophyllase-like"/>
</dbReference>
<comment type="caution">
    <text evidence="1">The sequence shown here is derived from an EMBL/GenBank/DDBJ whole genome shotgun (WGS) entry which is preliminary data.</text>
</comment>
<organism evidence="1 2">
    <name type="scientific">Manihot esculenta</name>
    <name type="common">Cassava</name>
    <name type="synonym">Jatropha manihot</name>
    <dbReference type="NCBI Taxonomy" id="3983"/>
    <lineage>
        <taxon>Eukaryota</taxon>
        <taxon>Viridiplantae</taxon>
        <taxon>Streptophyta</taxon>
        <taxon>Embryophyta</taxon>
        <taxon>Tracheophyta</taxon>
        <taxon>Spermatophyta</taxon>
        <taxon>Magnoliopsida</taxon>
        <taxon>eudicotyledons</taxon>
        <taxon>Gunneridae</taxon>
        <taxon>Pentapetalae</taxon>
        <taxon>rosids</taxon>
        <taxon>fabids</taxon>
        <taxon>Malpighiales</taxon>
        <taxon>Euphorbiaceae</taxon>
        <taxon>Crotonoideae</taxon>
        <taxon>Manihoteae</taxon>
        <taxon>Manihot</taxon>
    </lineage>
</organism>
<name>A0A2C9VUE6_MANES</name>
<evidence type="ECO:0000313" key="2">
    <source>
        <dbReference type="Proteomes" id="UP000091857"/>
    </source>
</evidence>
<sequence>MLLAMTSQSSEVVKPILTTQLPVFEAGNISTKPISMNTPTKPLFIISPIVEGNYPVFLFFHGICTSNSVYTHLFNRIDFHGCMVVAPQLYTCLLKIPTTSENDELSYAAETANGLLSGLHTLMGTWTSLLFHTMAEMERQLLHLLLDPVARWRKGCRCDPY</sequence>
<gene>
    <name evidence="1" type="ORF">MANES_05G081300v8</name>
</gene>
<dbReference type="PANTHER" id="PTHR33428">
    <property type="entry name" value="CHLOROPHYLLASE-2, CHLOROPLASTIC"/>
    <property type="match status" value="1"/>
</dbReference>
<dbReference type="Proteomes" id="UP000091857">
    <property type="component" value="Chromosome 5"/>
</dbReference>
<dbReference type="PANTHER" id="PTHR33428:SF10">
    <property type="entry name" value="CHLOROPHYLLASE-1"/>
    <property type="match status" value="1"/>
</dbReference>
<dbReference type="UniPathway" id="UPA00674"/>
<dbReference type="GO" id="GO:0015996">
    <property type="term" value="P:chlorophyll catabolic process"/>
    <property type="evidence" value="ECO:0000318"/>
    <property type="project" value="GO_Central"/>
</dbReference>
<dbReference type="OrthoDB" id="1737444at2759"/>
<dbReference type="InterPro" id="IPR029058">
    <property type="entry name" value="AB_hydrolase_fold"/>
</dbReference>
<accession>A0A2C9VUE6</accession>
<dbReference type="Pfam" id="PF07224">
    <property type="entry name" value="Chlorophyllase"/>
    <property type="match status" value="1"/>
</dbReference>
<dbReference type="GO" id="GO:0047746">
    <property type="term" value="F:chlorophyllase activity"/>
    <property type="evidence" value="ECO:0000318"/>
    <property type="project" value="GO_Central"/>
</dbReference>
<dbReference type="Gramene" id="Manes.05G081300.1.v8.1">
    <property type="protein sequence ID" value="Manes.05G081300.1.v8.1.CDS"/>
    <property type="gene ID" value="Manes.05G081300.v8.1"/>
</dbReference>